<name>A0A9W7FYS3_9STRA</name>
<sequence>MRSLSRFLLFPLCIASVLHRASLVASTPIPCKANFTLPSPTPLLHALTLCFDPPMVDVDVDTELLIACRSSPSVPSISLCYTMREFFTSKVLPLASTVGPQRNPTSPGILIDSPYPHTARSYAVGQRLYVDLSLHPVDPLLTSTACIFINLQEEPSWCGEVLKKGGSETMYLNQRQTQALGRGLHAITVNAERSVFFNMAEPWVEIVDLVVQGAGSLKVTLSLKDYDGRCPWVVCLLVDSVPACTSLGGGLRGGDRKEEVVVLELENVCFSEWGAPEGGWEVKVTPMILDTNSTKALWLGKEVSVRSRSLSSLRCNVFAMKFAHQSAENSWLGRLGCEREGRGATCYFRAMEWGLYSQNGEDGVLLFILRKLMGIKRLDGLNFFEFGAENGAEVNTRLLRERYGVRGLMVDDEYENLAINLRRASVTAENIGDIMSLWIQRRDFVWNEAGGGDESGELMEKVAVDIISIDIDRNDYWVLKSMLEGGALKVEDVRVVILEYNSHLESDLGAISVPYDPKKKWDGRTSFFGASLTAFVELLAPYGLVLYYCESHGVNAFFVNKRFVEEEPGGDADMLWRKPNFYGRGWRYPSQTSEEWLRM</sequence>
<evidence type="ECO:0000313" key="2">
    <source>
        <dbReference type="EMBL" id="GMI24049.1"/>
    </source>
</evidence>
<accession>A0A9W7FYS3</accession>
<evidence type="ECO:0000313" key="3">
    <source>
        <dbReference type="Proteomes" id="UP001165065"/>
    </source>
</evidence>
<keyword evidence="3" id="KW-1185">Reference proteome</keyword>
<feature type="chain" id="PRO_5040740353" evidence="1">
    <location>
        <begin position="27"/>
        <end position="599"/>
    </location>
</feature>
<proteinExistence type="predicted"/>
<protein>
    <submittedName>
        <fullName evidence="2">Uncharacterized protein</fullName>
    </submittedName>
</protein>
<dbReference type="Proteomes" id="UP001165065">
    <property type="component" value="Unassembled WGS sequence"/>
</dbReference>
<keyword evidence="1" id="KW-0732">Signal</keyword>
<gene>
    <name evidence="2" type="ORF">TrCOL_g9576</name>
</gene>
<dbReference type="OrthoDB" id="288590at2759"/>
<feature type="signal peptide" evidence="1">
    <location>
        <begin position="1"/>
        <end position="26"/>
    </location>
</feature>
<comment type="caution">
    <text evidence="2">The sequence shown here is derived from an EMBL/GenBank/DDBJ whole genome shotgun (WGS) entry which is preliminary data.</text>
</comment>
<organism evidence="2 3">
    <name type="scientific">Triparma columacea</name>
    <dbReference type="NCBI Taxonomy" id="722753"/>
    <lineage>
        <taxon>Eukaryota</taxon>
        <taxon>Sar</taxon>
        <taxon>Stramenopiles</taxon>
        <taxon>Ochrophyta</taxon>
        <taxon>Bolidophyceae</taxon>
        <taxon>Parmales</taxon>
        <taxon>Triparmaceae</taxon>
        <taxon>Triparma</taxon>
    </lineage>
</organism>
<dbReference type="AlphaFoldDB" id="A0A9W7FYS3"/>
<reference evidence="3" key="1">
    <citation type="journal article" date="2023" name="Commun. Biol.">
        <title>Genome analysis of Parmales, the sister group of diatoms, reveals the evolutionary specialization of diatoms from phago-mixotrophs to photoautotrophs.</title>
        <authorList>
            <person name="Ban H."/>
            <person name="Sato S."/>
            <person name="Yoshikawa S."/>
            <person name="Yamada K."/>
            <person name="Nakamura Y."/>
            <person name="Ichinomiya M."/>
            <person name="Sato N."/>
            <person name="Blanc-Mathieu R."/>
            <person name="Endo H."/>
            <person name="Kuwata A."/>
            <person name="Ogata H."/>
        </authorList>
    </citation>
    <scope>NUCLEOTIDE SEQUENCE [LARGE SCALE GENOMIC DNA]</scope>
</reference>
<dbReference type="EMBL" id="BRYA01000580">
    <property type="protein sequence ID" value="GMI24049.1"/>
    <property type="molecule type" value="Genomic_DNA"/>
</dbReference>
<evidence type="ECO:0000256" key="1">
    <source>
        <dbReference type="SAM" id="SignalP"/>
    </source>
</evidence>